<sequence length="151" mass="14556">MPRVVVPLVAAAAGTAWLIALFVPWTARGALSSASLLDAVELIRRGAVDAIVPPGAAVLLLVPAIAGIALIGLVGLTGRVAAVVRVGALVLGTAGTLGLAGVLTGFDPAAAGPGVWVAAAGVVAALVVAVLAVSGLRRPSPITPPAGHPPN</sequence>
<dbReference type="EMBL" id="VUJW01000003">
    <property type="protein sequence ID" value="KAA1427560.1"/>
    <property type="molecule type" value="Genomic_DNA"/>
</dbReference>
<keyword evidence="1" id="KW-0472">Membrane</keyword>
<feature type="transmembrane region" description="Helical" evidence="1">
    <location>
        <begin position="115"/>
        <end position="136"/>
    </location>
</feature>
<dbReference type="Proteomes" id="UP000324351">
    <property type="component" value="Unassembled WGS sequence"/>
</dbReference>
<keyword evidence="3" id="KW-1185">Reference proteome</keyword>
<accession>A0A5B1M739</accession>
<feature type="transmembrane region" description="Helical" evidence="1">
    <location>
        <begin position="83"/>
        <end position="103"/>
    </location>
</feature>
<protein>
    <submittedName>
        <fullName evidence="2">Uncharacterized protein</fullName>
    </submittedName>
</protein>
<feature type="transmembrane region" description="Helical" evidence="1">
    <location>
        <begin position="53"/>
        <end position="76"/>
    </location>
</feature>
<gene>
    <name evidence="2" type="ORF">F0U47_08870</name>
</gene>
<keyword evidence="1" id="KW-0812">Transmembrane</keyword>
<proteinExistence type="predicted"/>
<dbReference type="AlphaFoldDB" id="A0A5B1M739"/>
<keyword evidence="1" id="KW-1133">Transmembrane helix</keyword>
<reference evidence="2 3" key="1">
    <citation type="submission" date="2019-09" db="EMBL/GenBank/DDBJ databases">
        <title>Nocardioides panacisoli sp. nov., isolated from the soil of a ginseng field.</title>
        <authorList>
            <person name="Cho C."/>
        </authorList>
    </citation>
    <scope>NUCLEOTIDE SEQUENCE [LARGE SCALE GENOMIC DNA]</scope>
    <source>
        <strain evidence="2 3">BN140041</strain>
    </source>
</reference>
<comment type="caution">
    <text evidence="2">The sequence shown here is derived from an EMBL/GenBank/DDBJ whole genome shotgun (WGS) entry which is preliminary data.</text>
</comment>
<evidence type="ECO:0000313" key="3">
    <source>
        <dbReference type="Proteomes" id="UP000324351"/>
    </source>
</evidence>
<reference evidence="2 3" key="2">
    <citation type="submission" date="2019-09" db="EMBL/GenBank/DDBJ databases">
        <authorList>
            <person name="Jin C."/>
        </authorList>
    </citation>
    <scope>NUCLEOTIDE SEQUENCE [LARGE SCALE GENOMIC DNA]</scope>
    <source>
        <strain evidence="2 3">BN140041</strain>
    </source>
</reference>
<organism evidence="2 3">
    <name type="scientific">Nocardioides antri</name>
    <dbReference type="NCBI Taxonomy" id="2607659"/>
    <lineage>
        <taxon>Bacteria</taxon>
        <taxon>Bacillati</taxon>
        <taxon>Actinomycetota</taxon>
        <taxon>Actinomycetes</taxon>
        <taxon>Propionibacteriales</taxon>
        <taxon>Nocardioidaceae</taxon>
        <taxon>Nocardioides</taxon>
    </lineage>
</organism>
<name>A0A5B1M739_9ACTN</name>
<evidence type="ECO:0000313" key="2">
    <source>
        <dbReference type="EMBL" id="KAA1427560.1"/>
    </source>
</evidence>
<evidence type="ECO:0000256" key="1">
    <source>
        <dbReference type="SAM" id="Phobius"/>
    </source>
</evidence>
<dbReference type="RefSeq" id="WP_149749924.1">
    <property type="nucleotide sequence ID" value="NZ_VUJW01000003.1"/>
</dbReference>